<feature type="region of interest" description="Disordered" evidence="1">
    <location>
        <begin position="206"/>
        <end position="256"/>
    </location>
</feature>
<feature type="region of interest" description="Disordered" evidence="1">
    <location>
        <begin position="1"/>
        <end position="114"/>
    </location>
</feature>
<dbReference type="Proteomes" id="UP001556367">
    <property type="component" value="Unassembled WGS sequence"/>
</dbReference>
<comment type="caution">
    <text evidence="2">The sequence shown here is derived from an EMBL/GenBank/DDBJ whole genome shotgun (WGS) entry which is preliminary data.</text>
</comment>
<dbReference type="EMBL" id="JASNQZ010000012">
    <property type="protein sequence ID" value="KAL0949866.1"/>
    <property type="molecule type" value="Genomic_DNA"/>
</dbReference>
<evidence type="ECO:0000313" key="2">
    <source>
        <dbReference type="EMBL" id="KAL0949866.1"/>
    </source>
</evidence>
<feature type="region of interest" description="Disordered" evidence="1">
    <location>
        <begin position="313"/>
        <end position="367"/>
    </location>
</feature>
<reference evidence="3" key="1">
    <citation type="submission" date="2024-06" db="EMBL/GenBank/DDBJ databases">
        <title>Multi-omics analyses provide insights into the biosynthesis of the anticancer antibiotic pleurotin in Hohenbuehelia grisea.</title>
        <authorList>
            <person name="Weaver J.A."/>
            <person name="Alberti F."/>
        </authorList>
    </citation>
    <scope>NUCLEOTIDE SEQUENCE [LARGE SCALE GENOMIC DNA]</scope>
    <source>
        <strain evidence="3">T-177</strain>
    </source>
</reference>
<feature type="compositionally biased region" description="Basic and acidic residues" evidence="1">
    <location>
        <begin position="23"/>
        <end position="51"/>
    </location>
</feature>
<protein>
    <submittedName>
        <fullName evidence="2">Uncharacterized protein</fullName>
    </submittedName>
</protein>
<feature type="region of interest" description="Disordered" evidence="1">
    <location>
        <begin position="419"/>
        <end position="527"/>
    </location>
</feature>
<name>A0ABR3J2U6_9AGAR</name>
<gene>
    <name evidence="2" type="ORF">HGRIS_009899</name>
</gene>
<feature type="compositionally biased region" description="Polar residues" evidence="1">
    <location>
        <begin position="11"/>
        <end position="22"/>
    </location>
</feature>
<feature type="compositionally biased region" description="Low complexity" evidence="1">
    <location>
        <begin position="490"/>
        <end position="511"/>
    </location>
</feature>
<feature type="compositionally biased region" description="Polar residues" evidence="1">
    <location>
        <begin position="330"/>
        <end position="346"/>
    </location>
</feature>
<keyword evidence="3" id="KW-1185">Reference proteome</keyword>
<organism evidence="2 3">
    <name type="scientific">Hohenbuehelia grisea</name>
    <dbReference type="NCBI Taxonomy" id="104357"/>
    <lineage>
        <taxon>Eukaryota</taxon>
        <taxon>Fungi</taxon>
        <taxon>Dikarya</taxon>
        <taxon>Basidiomycota</taxon>
        <taxon>Agaricomycotina</taxon>
        <taxon>Agaricomycetes</taxon>
        <taxon>Agaricomycetidae</taxon>
        <taxon>Agaricales</taxon>
        <taxon>Pleurotineae</taxon>
        <taxon>Pleurotaceae</taxon>
        <taxon>Hohenbuehelia</taxon>
    </lineage>
</organism>
<sequence length="558" mass="60385">MAPLGEEPITSFFQRVSKGSSSRTRESAKRKCDNQERAEANPKHSKTDRMPSTHTPVRRSQAQRLLTDFVGDASPTSSKSPSTRSRRATAHPQSQTAEKSRRRTPIQCSSSSEDIIDLTMSVEGTFSDDVTSVPLHPTSRGALPKADSSTSYHALELSATRRGHASSHPDENTLQPFKAVAKTGSASMHGGHSGFPHIPYNVRAPSFSRTPSRDSSLESLAPFKSLGFEEERDSTPDEYDFVPSSQPDEGEDLLPSQYFVPSSQTQLLKDVFPLPKPKSPSSPVRSSQSSSVPDSRFAEEVIPSSQTQFWTFRESDPEPLPSNNHEEVIPSSQTQAWDANGCTPSTEPIPAPHSVCGDIDTHPPSRTLRLDIPSSLRHPITHDASEIVPTSQLTCEQELSMSMTPFQLRAPPTYASAVPLHESSSETVGTSSSTSASLRPGSPAVPDFSEASQSSLQSSAYEGDTETTPHRPRVTSKMHSDQSPTEPQEGSSSPHTHTSPPSSGSPKGSSTQMPIVSQDFEFSLGSDTDVGGTQIIRNFCEMFADGRKSPEVLSLSQL</sequence>
<feature type="compositionally biased region" description="Low complexity" evidence="1">
    <location>
        <begin position="425"/>
        <end position="437"/>
    </location>
</feature>
<feature type="region of interest" description="Disordered" evidence="1">
    <location>
        <begin position="129"/>
        <end position="149"/>
    </location>
</feature>
<accession>A0ABR3J2U6</accession>
<feature type="region of interest" description="Disordered" evidence="1">
    <location>
        <begin position="271"/>
        <end position="300"/>
    </location>
</feature>
<feature type="compositionally biased region" description="Low complexity" evidence="1">
    <location>
        <begin position="449"/>
        <end position="460"/>
    </location>
</feature>
<feature type="compositionally biased region" description="Polar residues" evidence="1">
    <location>
        <begin position="52"/>
        <end position="64"/>
    </location>
</feature>
<feature type="compositionally biased region" description="Low complexity" evidence="1">
    <location>
        <begin position="281"/>
        <end position="295"/>
    </location>
</feature>
<evidence type="ECO:0000313" key="3">
    <source>
        <dbReference type="Proteomes" id="UP001556367"/>
    </source>
</evidence>
<proteinExistence type="predicted"/>
<feature type="compositionally biased region" description="Low complexity" evidence="1">
    <location>
        <begin position="73"/>
        <end position="83"/>
    </location>
</feature>
<evidence type="ECO:0000256" key="1">
    <source>
        <dbReference type="SAM" id="MobiDB-lite"/>
    </source>
</evidence>